<geneLocation type="mitochondrion" evidence="1"/>
<reference evidence="1" key="1">
    <citation type="journal article" date="2015" name="Genome Biol. Evol.">
        <title>Organellar Genomes of White Spruce (Picea glauca): Assembly and Annotation.</title>
        <authorList>
            <person name="Jackman S.D."/>
            <person name="Warren R.L."/>
            <person name="Gibb E.A."/>
            <person name="Vandervalk B.P."/>
            <person name="Mohamadi H."/>
            <person name="Chu J."/>
            <person name="Raymond A."/>
            <person name="Pleasance S."/>
            <person name="Coope R."/>
            <person name="Wildung M.R."/>
            <person name="Ritland C.E."/>
            <person name="Bousquet J."/>
            <person name="Jones S.J."/>
            <person name="Bohlmann J."/>
            <person name="Birol I."/>
        </authorList>
    </citation>
    <scope>NUCLEOTIDE SEQUENCE [LARGE SCALE GENOMIC DNA]</scope>
    <source>
        <tissue evidence="1">Flushing bud</tissue>
    </source>
</reference>
<dbReference type="EMBL" id="LKAM01000007">
    <property type="protein sequence ID" value="KUM47571.1"/>
    <property type="molecule type" value="Genomic_DNA"/>
</dbReference>
<comment type="caution">
    <text evidence="1">The sequence shown here is derived from an EMBL/GenBank/DDBJ whole genome shotgun (WGS) entry which is preliminary data.</text>
</comment>
<gene>
    <name evidence="1" type="ORF">ABT39_MTgene5757</name>
</gene>
<name>A0A124GN36_PICGL</name>
<proteinExistence type="predicted"/>
<protein>
    <submittedName>
        <fullName evidence="1">Uncharacterized protein</fullName>
    </submittedName>
</protein>
<dbReference type="AlphaFoldDB" id="A0A124GN36"/>
<keyword evidence="1" id="KW-0496">Mitochondrion</keyword>
<sequence length="45" mass="5179">MAHCLMGGDKRESIYSRQQKPRLMKFRCHPMPSGNLSRLDAFAGR</sequence>
<accession>A0A124GN36</accession>
<organism evidence="1">
    <name type="scientific">Picea glauca</name>
    <name type="common">White spruce</name>
    <name type="synonym">Pinus glauca</name>
    <dbReference type="NCBI Taxonomy" id="3330"/>
    <lineage>
        <taxon>Eukaryota</taxon>
        <taxon>Viridiplantae</taxon>
        <taxon>Streptophyta</taxon>
        <taxon>Embryophyta</taxon>
        <taxon>Tracheophyta</taxon>
        <taxon>Spermatophyta</taxon>
        <taxon>Pinopsida</taxon>
        <taxon>Pinidae</taxon>
        <taxon>Conifers I</taxon>
        <taxon>Pinales</taxon>
        <taxon>Pinaceae</taxon>
        <taxon>Picea</taxon>
    </lineage>
</organism>
<evidence type="ECO:0000313" key="1">
    <source>
        <dbReference type="EMBL" id="KUM47571.1"/>
    </source>
</evidence>